<dbReference type="Gene3D" id="1.10.10.10">
    <property type="entry name" value="Winged helix-like DNA-binding domain superfamily/Winged helix DNA-binding domain"/>
    <property type="match status" value="1"/>
</dbReference>
<dbReference type="AlphaFoldDB" id="A0A367Q4Y9"/>
<reference evidence="2" key="1">
    <citation type="submission" date="2016-04" db="EMBL/GenBank/DDBJ databases">
        <authorList>
            <person name="Tabuchi Yagui T.R."/>
        </authorList>
    </citation>
    <scope>NUCLEOTIDE SEQUENCE [LARGE SCALE GENOMIC DNA]</scope>
    <source>
        <strain evidence="2">NIES-26</strain>
    </source>
</reference>
<sequence length="378" mass="43004">MNSRNVEQAHGYIAQDDRDDFNFIFVHKELDDFGLDPYSFRIYSRIVRRAGKGEAFESNKNMAIGCRMSEAQVKRSLKTLATHGLIIKESRPGTTCIYRVAPRHNWSEPIPINQQVCTDSSHRPTPTQVALSEGVGLTELGGRSDRARGVGLTELGGRSDRARGVGLTELESNSLLSTSNKVNPSKSDGRKKEKEERSKAIEQDKVVQDNHYAVNFEKVSTTKSQSTHEGHYSGAARENDSQILVFSSDPVKEVDFLLYYQTYQRKQGKDINSVAPYVTTVLSKQDEGSTEVLCMFEQWKAACRTVQHKINNFADDPAEVEKQRKKYDFPSWEAWMHDHYYNRLQSEGLSQFCKHKVSAKWYEWASAKFPERFADIPA</sequence>
<dbReference type="Proteomes" id="UP000252107">
    <property type="component" value="Unassembled WGS sequence"/>
</dbReference>
<organism evidence="2 3">
    <name type="scientific">Nostoc minutum NIES-26</name>
    <dbReference type="NCBI Taxonomy" id="1844469"/>
    <lineage>
        <taxon>Bacteria</taxon>
        <taxon>Bacillati</taxon>
        <taxon>Cyanobacteriota</taxon>
        <taxon>Cyanophyceae</taxon>
        <taxon>Nostocales</taxon>
        <taxon>Nostocaceae</taxon>
        <taxon>Nostoc</taxon>
    </lineage>
</organism>
<feature type="region of interest" description="Disordered" evidence="1">
    <location>
        <begin position="168"/>
        <end position="204"/>
    </location>
</feature>
<feature type="compositionally biased region" description="Basic and acidic residues" evidence="1">
    <location>
        <begin position="187"/>
        <end position="204"/>
    </location>
</feature>
<evidence type="ECO:0000313" key="2">
    <source>
        <dbReference type="EMBL" id="RCJ19228.1"/>
    </source>
</evidence>
<dbReference type="InterPro" id="IPR036388">
    <property type="entry name" value="WH-like_DNA-bd_sf"/>
</dbReference>
<evidence type="ECO:0000313" key="3">
    <source>
        <dbReference type="Proteomes" id="UP000252107"/>
    </source>
</evidence>
<name>A0A367Q4Y9_9NOSO</name>
<protein>
    <recommendedName>
        <fullName evidence="4">Helix-turn-helix domain-containing protein</fullName>
    </recommendedName>
</protein>
<evidence type="ECO:0008006" key="4">
    <source>
        <dbReference type="Google" id="ProtNLM"/>
    </source>
</evidence>
<keyword evidence="3" id="KW-1185">Reference proteome</keyword>
<proteinExistence type="predicted"/>
<dbReference type="EMBL" id="LXQD01000342">
    <property type="protein sequence ID" value="RCJ19228.1"/>
    <property type="molecule type" value="Genomic_DNA"/>
</dbReference>
<accession>A0A367Q4Y9</accession>
<evidence type="ECO:0000256" key="1">
    <source>
        <dbReference type="SAM" id="MobiDB-lite"/>
    </source>
</evidence>
<feature type="compositionally biased region" description="Low complexity" evidence="1">
    <location>
        <begin position="168"/>
        <end position="180"/>
    </location>
</feature>
<gene>
    <name evidence="2" type="ORF">A6770_32215</name>
</gene>
<feature type="region of interest" description="Disordered" evidence="1">
    <location>
        <begin position="140"/>
        <end position="159"/>
    </location>
</feature>
<comment type="caution">
    <text evidence="2">The sequence shown here is derived from an EMBL/GenBank/DDBJ whole genome shotgun (WGS) entry which is preliminary data.</text>
</comment>